<dbReference type="KEGG" id="hae:halTADL_2143"/>
<dbReference type="Proteomes" id="UP000198888">
    <property type="component" value="Unassembled WGS sequence"/>
</dbReference>
<keyword evidence="2" id="KW-1185">Reference proteome</keyword>
<dbReference type="GeneID" id="43932768"/>
<accession>A0A2H4Q3E3</accession>
<sequence length="48" mass="5616">MEIVDCKQKTKYQRDVLVVPPKSPVDRRQLSFEGRAIEAEEYVSYENA</sequence>
<dbReference type="EMBL" id="FNYR01000008">
    <property type="protein sequence ID" value="SEI80485.1"/>
    <property type="molecule type" value="Genomic_DNA"/>
</dbReference>
<name>A0A1H6TW90_9EURY</name>
<evidence type="ECO:0000313" key="1">
    <source>
        <dbReference type="EMBL" id="SEI80485.1"/>
    </source>
</evidence>
<protein>
    <submittedName>
        <fullName evidence="1">Uncharacterized protein</fullName>
    </submittedName>
</protein>
<dbReference type="AlphaFoldDB" id="A0A1H6TW90"/>
<evidence type="ECO:0000313" key="2">
    <source>
        <dbReference type="Proteomes" id="UP000198888"/>
    </source>
</evidence>
<dbReference type="RefSeq" id="WP_162551712.1">
    <property type="nucleotide sequence ID" value="NZ_CP024845.1"/>
</dbReference>
<gene>
    <name evidence="1" type="ORF">SAMN05444271_108104</name>
</gene>
<reference evidence="1 2" key="1">
    <citation type="submission" date="2016-10" db="EMBL/GenBank/DDBJ databases">
        <authorList>
            <person name="de Groot N.N."/>
        </authorList>
    </citation>
    <scope>NUCLEOTIDE SEQUENCE [LARGE SCALE GENOMIC DNA]</scope>
    <source>
        <strain evidence="1 2">DSM 22187</strain>
    </source>
</reference>
<organism evidence="1 2">
    <name type="scientific">Halohasta litchfieldiae</name>
    <dbReference type="NCBI Taxonomy" id="1073996"/>
    <lineage>
        <taxon>Archaea</taxon>
        <taxon>Methanobacteriati</taxon>
        <taxon>Methanobacteriota</taxon>
        <taxon>Stenosarchaea group</taxon>
        <taxon>Halobacteria</taxon>
        <taxon>Halobacteriales</taxon>
        <taxon>Haloferacaceae</taxon>
        <taxon>Halohasta</taxon>
    </lineage>
</organism>
<proteinExistence type="predicted"/>
<accession>A0A1H6TW90</accession>
<dbReference type="STRING" id="1073996.SAMN05444271_108104"/>